<comment type="caution">
    <text evidence="1">The sequence shown here is derived from an EMBL/GenBank/DDBJ whole genome shotgun (WGS) entry which is preliminary data.</text>
</comment>
<evidence type="ECO:0000313" key="1">
    <source>
        <dbReference type="EMBL" id="MEF3318652.1"/>
    </source>
</evidence>
<sequence length="73" mass="8720">MNKVKTSALRRWLVSLGLIARDQTTRLTGGYDCDELKIFIGRIKLKIFFEKSKLIFYWKFKENFIGRSKLNFK</sequence>
<gene>
    <name evidence="1" type="ORF">PV361_08045</name>
</gene>
<accession>A0ABU7XCQ4</accession>
<protein>
    <submittedName>
        <fullName evidence="1">Uncharacterized protein</fullName>
    </submittedName>
</protein>
<proteinExistence type="predicted"/>
<reference evidence="1 2" key="1">
    <citation type="submission" date="2022-11" db="EMBL/GenBank/DDBJ databases">
        <title>The First Case of Preauricular Fistular Abscess Caused by Peptoniphilus grossensis.</title>
        <authorList>
            <person name="Byun J.-H."/>
        </authorList>
    </citation>
    <scope>NUCLEOTIDE SEQUENCE [LARGE SCALE GENOMIC DNA]</scope>
    <source>
        <strain evidence="1 2">GYB008</strain>
    </source>
</reference>
<name>A0ABU7XCQ4_9FIRM</name>
<organism evidence="1 2">
    <name type="scientific">Peptoniphilus grossensis</name>
    <dbReference type="NCBI Taxonomy" id="1465756"/>
    <lineage>
        <taxon>Bacteria</taxon>
        <taxon>Bacillati</taxon>
        <taxon>Bacillota</taxon>
        <taxon>Tissierellia</taxon>
        <taxon>Tissierellales</taxon>
        <taxon>Peptoniphilaceae</taxon>
        <taxon>Peptoniphilus</taxon>
    </lineage>
</organism>
<dbReference type="Proteomes" id="UP001328425">
    <property type="component" value="Unassembled WGS sequence"/>
</dbReference>
<dbReference type="EMBL" id="JARBCY010000048">
    <property type="protein sequence ID" value="MEF3318652.1"/>
    <property type="molecule type" value="Genomic_DNA"/>
</dbReference>
<dbReference type="RefSeq" id="WP_332087671.1">
    <property type="nucleotide sequence ID" value="NZ_JARBCY010000048.1"/>
</dbReference>
<keyword evidence="2" id="KW-1185">Reference proteome</keyword>
<evidence type="ECO:0000313" key="2">
    <source>
        <dbReference type="Proteomes" id="UP001328425"/>
    </source>
</evidence>